<dbReference type="AlphaFoldDB" id="A0A1M4S020"/>
<name>A0A1M4S020_9ACTO</name>
<dbReference type="RefSeq" id="WP_139240931.1">
    <property type="nucleotide sequence ID" value="NZ_FQTT01000011.1"/>
</dbReference>
<dbReference type="STRING" id="1892869.ACGLYG10_1797"/>
<keyword evidence="2" id="KW-1185">Reference proteome</keyword>
<organism evidence="1 2">
    <name type="scientific">Actinomyces glycerinitolerans</name>
    <dbReference type="NCBI Taxonomy" id="1892869"/>
    <lineage>
        <taxon>Bacteria</taxon>
        <taxon>Bacillati</taxon>
        <taxon>Actinomycetota</taxon>
        <taxon>Actinomycetes</taxon>
        <taxon>Actinomycetales</taxon>
        <taxon>Actinomycetaceae</taxon>
        <taxon>Actinomyces</taxon>
    </lineage>
</organism>
<evidence type="ECO:0000313" key="2">
    <source>
        <dbReference type="Proteomes" id="UP000184291"/>
    </source>
</evidence>
<accession>A0A1M4S020</accession>
<dbReference type="InterPro" id="IPR053191">
    <property type="entry name" value="DcsG_Biosynth_Enzyme"/>
</dbReference>
<gene>
    <name evidence="1" type="ORF">ACGLYG10_1797</name>
</gene>
<dbReference type="OrthoDB" id="3373978at2"/>
<sequence length="302" mass="33695">MRVALITTDSDFLNGDDVETDMVREYLNANSQHLHADALIWHTSPDLSAYDALIFRSPWDYPIRQAEFSRWLSSIPANLRIFNPIQLVNWSADKLYLKELAAFGIRFSETSFCDTLEGCRRAFGCFAEPYVIIKPNISAGSRDTGLFRANDPEALTLCEQIIASSKTVLIQKPIDSVQDGAERGLIYLNGRFSHAISKGAILRPGGGYVGGVYTENIQPATATDNEIQLGDAVMRAVQQVAARNMWGADAEVPLYARIDVATSRDGEALLLEAEFFEPQLFLRFVDQGFERFMGAIEEKLVR</sequence>
<reference evidence="2" key="1">
    <citation type="submission" date="2016-09" db="EMBL/GenBank/DDBJ databases">
        <authorList>
            <person name="Strepis N."/>
        </authorList>
    </citation>
    <scope>NUCLEOTIDE SEQUENCE [LARGE SCALE GENOMIC DNA]</scope>
</reference>
<evidence type="ECO:0008006" key="3">
    <source>
        <dbReference type="Google" id="ProtNLM"/>
    </source>
</evidence>
<dbReference type="Proteomes" id="UP000184291">
    <property type="component" value="Unassembled WGS sequence"/>
</dbReference>
<dbReference type="PANTHER" id="PTHR39217:SF1">
    <property type="entry name" value="GLUTATHIONE SYNTHETASE"/>
    <property type="match status" value="1"/>
</dbReference>
<dbReference type="PANTHER" id="PTHR39217">
    <property type="match status" value="1"/>
</dbReference>
<protein>
    <recommendedName>
        <fullName evidence="3">ATP-grasp domain-containing protein</fullName>
    </recommendedName>
</protein>
<evidence type="ECO:0000313" key="1">
    <source>
        <dbReference type="EMBL" id="SHE25576.1"/>
    </source>
</evidence>
<proteinExistence type="predicted"/>
<dbReference type="SUPFAM" id="SSF56059">
    <property type="entry name" value="Glutathione synthetase ATP-binding domain-like"/>
    <property type="match status" value="1"/>
</dbReference>
<dbReference type="EMBL" id="FQTT01000011">
    <property type="protein sequence ID" value="SHE25576.1"/>
    <property type="molecule type" value="Genomic_DNA"/>
</dbReference>